<reference evidence="3" key="1">
    <citation type="submission" date="2016-04" db="EMBL/GenBank/DDBJ databases">
        <title>Cephalotus genome sequencing.</title>
        <authorList>
            <person name="Fukushima K."/>
            <person name="Hasebe M."/>
            <person name="Fang X."/>
        </authorList>
    </citation>
    <scope>NUCLEOTIDE SEQUENCE [LARGE SCALE GENOMIC DNA]</scope>
    <source>
        <strain evidence="3">cv. St1</strain>
    </source>
</reference>
<feature type="compositionally biased region" description="Polar residues" evidence="1">
    <location>
        <begin position="99"/>
        <end position="109"/>
    </location>
</feature>
<evidence type="ECO:0000313" key="2">
    <source>
        <dbReference type="EMBL" id="GAV88628.1"/>
    </source>
</evidence>
<dbReference type="EMBL" id="BDDD01004997">
    <property type="protein sequence ID" value="GAV88628.1"/>
    <property type="molecule type" value="Genomic_DNA"/>
</dbReference>
<organism evidence="2 3">
    <name type="scientific">Cephalotus follicularis</name>
    <name type="common">Albany pitcher plant</name>
    <dbReference type="NCBI Taxonomy" id="3775"/>
    <lineage>
        <taxon>Eukaryota</taxon>
        <taxon>Viridiplantae</taxon>
        <taxon>Streptophyta</taxon>
        <taxon>Embryophyta</taxon>
        <taxon>Tracheophyta</taxon>
        <taxon>Spermatophyta</taxon>
        <taxon>Magnoliopsida</taxon>
        <taxon>eudicotyledons</taxon>
        <taxon>Gunneridae</taxon>
        <taxon>Pentapetalae</taxon>
        <taxon>rosids</taxon>
        <taxon>fabids</taxon>
        <taxon>Oxalidales</taxon>
        <taxon>Cephalotaceae</taxon>
        <taxon>Cephalotus</taxon>
    </lineage>
</organism>
<dbReference type="PANTHER" id="PTHR37614">
    <property type="entry name" value="OS02G0121400 PROTEIN"/>
    <property type="match status" value="1"/>
</dbReference>
<name>A0A1Q3D8N5_CEPFO</name>
<dbReference type="OrthoDB" id="1721092at2759"/>
<comment type="caution">
    <text evidence="2">The sequence shown here is derived from an EMBL/GenBank/DDBJ whole genome shotgun (WGS) entry which is preliminary data.</text>
</comment>
<proteinExistence type="predicted"/>
<sequence length="321" mass="36441">MKQSGCSSTISYFTIDDIEVSAILLELYHLIFQSESPPQFSFTWGATRKRDKRKRSTNDERTTSRSRVKVSPAPEPSATYVMGSTCDNDGPTKKVGVSSPATPLSFSPSESEDKSKHSKRKVSLKRKKEEWVKIIEDLTRQREVLKGKVDIVKRDHDKLKANNLLLKAKKQELIDGIKRENPRVEKGIIQVHTGKSLNNLEIQGHYQNHQQNIHGMDHLQPWIIDQTAHRIDGHQVINLKPYITGLGVVNDNVDPLGIPDLNVSPDEYFGLDLSQPCDLEMTNTMSLSRAAMAAQARQRRIQICRFKNSNASSRLRFPFIR</sequence>
<evidence type="ECO:0000256" key="1">
    <source>
        <dbReference type="SAM" id="MobiDB-lite"/>
    </source>
</evidence>
<keyword evidence="3" id="KW-1185">Reference proteome</keyword>
<dbReference type="InParanoid" id="A0A1Q3D8N5"/>
<evidence type="ECO:0000313" key="3">
    <source>
        <dbReference type="Proteomes" id="UP000187406"/>
    </source>
</evidence>
<feature type="region of interest" description="Disordered" evidence="1">
    <location>
        <begin position="43"/>
        <end position="123"/>
    </location>
</feature>
<dbReference type="AlphaFoldDB" id="A0A1Q3D8N5"/>
<dbReference type="Proteomes" id="UP000187406">
    <property type="component" value="Unassembled WGS sequence"/>
</dbReference>
<gene>
    <name evidence="2" type="ORF">CFOL_v3_32050</name>
</gene>
<protein>
    <submittedName>
        <fullName evidence="2">Uncharacterized protein</fullName>
    </submittedName>
</protein>
<dbReference type="PANTHER" id="PTHR37614:SF2">
    <property type="entry name" value="OS02G0121400 PROTEIN"/>
    <property type="match status" value="1"/>
</dbReference>
<accession>A0A1Q3D8N5</accession>